<keyword evidence="4" id="KW-1185">Reference proteome</keyword>
<dbReference type="PROSITE" id="PS51257">
    <property type="entry name" value="PROKAR_LIPOPROTEIN"/>
    <property type="match status" value="1"/>
</dbReference>
<sequence length="224" mass="24527">MKYLTQSIFCLSIATLAACSNETTSERNSTVATEEPVTTTDKAETTIQETTAANTETTSIQSTSYSMSLNADSDVSFDVKTTGQGTMRDMTVVAQKDGKELARITEPVEGTVANTVTTDLNKNQKPELLIFISGGGSGNYGTVYGYELARQDWMQLDLPPLTEEQREDYMGHDEFQVQGNQLLRIFPLYRDIDTNSNPTGGTRTITYSLEGTTFKATSSKDSSK</sequence>
<dbReference type="RefSeq" id="WP_229961298.1">
    <property type="nucleotide sequence ID" value="NZ_JAJJWI010000011.1"/>
</dbReference>
<organism evidence="3 4">
    <name type="scientific">Pontibacter silvestris</name>
    <dbReference type="NCBI Taxonomy" id="2305183"/>
    <lineage>
        <taxon>Bacteria</taxon>
        <taxon>Pseudomonadati</taxon>
        <taxon>Bacteroidota</taxon>
        <taxon>Cytophagia</taxon>
        <taxon>Cytophagales</taxon>
        <taxon>Hymenobacteraceae</taxon>
        <taxon>Pontibacter</taxon>
    </lineage>
</organism>
<gene>
    <name evidence="3" type="ORF">ACFSKU_20795</name>
</gene>
<feature type="chain" id="PRO_5046912544" description="Lipoprotein" evidence="2">
    <location>
        <begin position="18"/>
        <end position="224"/>
    </location>
</feature>
<reference evidence="4" key="1">
    <citation type="journal article" date="2019" name="Int. J. Syst. Evol. Microbiol.">
        <title>The Global Catalogue of Microorganisms (GCM) 10K type strain sequencing project: providing services to taxonomists for standard genome sequencing and annotation.</title>
        <authorList>
            <consortium name="The Broad Institute Genomics Platform"/>
            <consortium name="The Broad Institute Genome Sequencing Center for Infectious Disease"/>
            <person name="Wu L."/>
            <person name="Ma J."/>
        </authorList>
    </citation>
    <scope>NUCLEOTIDE SEQUENCE [LARGE SCALE GENOMIC DNA]</scope>
    <source>
        <strain evidence="4">JCM 16545</strain>
    </source>
</reference>
<evidence type="ECO:0000313" key="3">
    <source>
        <dbReference type="EMBL" id="MFD2069334.1"/>
    </source>
</evidence>
<keyword evidence="2" id="KW-0732">Signal</keyword>
<feature type="signal peptide" evidence="2">
    <location>
        <begin position="1"/>
        <end position="17"/>
    </location>
</feature>
<name>A0ABW4X2Y2_9BACT</name>
<evidence type="ECO:0000256" key="1">
    <source>
        <dbReference type="SAM" id="MobiDB-lite"/>
    </source>
</evidence>
<evidence type="ECO:0000256" key="2">
    <source>
        <dbReference type="SAM" id="SignalP"/>
    </source>
</evidence>
<accession>A0ABW4X2Y2</accession>
<evidence type="ECO:0008006" key="5">
    <source>
        <dbReference type="Google" id="ProtNLM"/>
    </source>
</evidence>
<evidence type="ECO:0000313" key="4">
    <source>
        <dbReference type="Proteomes" id="UP001597369"/>
    </source>
</evidence>
<dbReference type="EMBL" id="JBHUHV010000059">
    <property type="protein sequence ID" value="MFD2069334.1"/>
    <property type="molecule type" value="Genomic_DNA"/>
</dbReference>
<dbReference type="Proteomes" id="UP001597369">
    <property type="component" value="Unassembled WGS sequence"/>
</dbReference>
<protein>
    <recommendedName>
        <fullName evidence="5">Lipoprotein</fullName>
    </recommendedName>
</protein>
<dbReference type="InterPro" id="IPR038643">
    <property type="entry name" value="PliI_sf"/>
</dbReference>
<comment type="caution">
    <text evidence="3">The sequence shown here is derived from an EMBL/GenBank/DDBJ whole genome shotgun (WGS) entry which is preliminary data.</text>
</comment>
<proteinExistence type="predicted"/>
<dbReference type="Gene3D" id="2.40.128.460">
    <property type="entry name" value="Periplasmic lysozyme inhibitor of I-type lysozyme"/>
    <property type="match status" value="1"/>
</dbReference>
<feature type="region of interest" description="Disordered" evidence="1">
    <location>
        <begin position="22"/>
        <end position="41"/>
    </location>
</feature>